<dbReference type="EMBL" id="JAHRHJ020000011">
    <property type="protein sequence ID" value="KAH9295707.1"/>
    <property type="molecule type" value="Genomic_DNA"/>
</dbReference>
<evidence type="ECO:0000256" key="1">
    <source>
        <dbReference type="ARBA" id="ARBA00004906"/>
    </source>
</evidence>
<sequence>MATKELQFRSADIKLRLEGQDGKEYKGNPLRLHLQILEKSEYFKAMVSKRWSCNKKRVEIEVTTVHDFEYYVKCIALMRSSLEIGQRFSFCNVDECLAVLSIASEWLADDCINQCMGYLEAARCTPEQKSQISNLLLSLQLNVLPDLDRCLQAKIYEHNAGIHLVVQTVAVPSALVNQWQEFYLHDNGVWNGLAPGEYLTSPDQRIRLEMEREVHKFTTPNVVITICVCWTEYYIVGTYEFVPGQWLPRDFKATIPYLRPYALQGYSWASVSNAYAFLDCYVMHNYKNSSHIDFLDVMVSDRGLIETRKRCSHSNFETPMEKTGFLDCLCGHFICSVMTMVFRMVLHQGSISHLRTRE</sequence>
<dbReference type="AlphaFoldDB" id="A0AA38FBR2"/>
<gene>
    <name evidence="2" type="ORF">KI387_039295</name>
</gene>
<accession>A0AA38FBR2</accession>
<protein>
    <recommendedName>
        <fullName evidence="4">BTB domain-containing protein</fullName>
    </recommendedName>
</protein>
<keyword evidence="3" id="KW-1185">Reference proteome</keyword>
<dbReference type="InterPro" id="IPR011333">
    <property type="entry name" value="SKP1/BTB/POZ_sf"/>
</dbReference>
<evidence type="ECO:0000313" key="3">
    <source>
        <dbReference type="Proteomes" id="UP000824469"/>
    </source>
</evidence>
<dbReference type="Proteomes" id="UP000824469">
    <property type="component" value="Unassembled WGS sequence"/>
</dbReference>
<dbReference type="PANTHER" id="PTHR31060:SF37">
    <property type="entry name" value="BTB DOMAIN-CONTAINING PROTEIN"/>
    <property type="match status" value="1"/>
</dbReference>
<comment type="caution">
    <text evidence="2">The sequence shown here is derived from an EMBL/GenBank/DDBJ whole genome shotgun (WGS) entry which is preliminary data.</text>
</comment>
<dbReference type="Gene3D" id="3.30.710.10">
    <property type="entry name" value="Potassium Channel Kv1.1, Chain A"/>
    <property type="match status" value="1"/>
</dbReference>
<comment type="pathway">
    <text evidence="1">Protein modification; protein ubiquitination.</text>
</comment>
<evidence type="ECO:0008006" key="4">
    <source>
        <dbReference type="Google" id="ProtNLM"/>
    </source>
</evidence>
<dbReference type="InterPro" id="IPR038920">
    <property type="entry name" value="At3g05675-like"/>
</dbReference>
<name>A0AA38FBR2_TAXCH</name>
<organism evidence="2 3">
    <name type="scientific">Taxus chinensis</name>
    <name type="common">Chinese yew</name>
    <name type="synonym">Taxus wallichiana var. chinensis</name>
    <dbReference type="NCBI Taxonomy" id="29808"/>
    <lineage>
        <taxon>Eukaryota</taxon>
        <taxon>Viridiplantae</taxon>
        <taxon>Streptophyta</taxon>
        <taxon>Embryophyta</taxon>
        <taxon>Tracheophyta</taxon>
        <taxon>Spermatophyta</taxon>
        <taxon>Pinopsida</taxon>
        <taxon>Pinidae</taxon>
        <taxon>Conifers II</taxon>
        <taxon>Cupressales</taxon>
        <taxon>Taxaceae</taxon>
        <taxon>Taxus</taxon>
    </lineage>
</organism>
<proteinExistence type="predicted"/>
<dbReference type="PANTHER" id="PTHR31060">
    <property type="entry name" value="OSJNBA0011J08.25 PROTEIN-RELATED"/>
    <property type="match status" value="1"/>
</dbReference>
<evidence type="ECO:0000313" key="2">
    <source>
        <dbReference type="EMBL" id="KAH9295707.1"/>
    </source>
</evidence>
<reference evidence="2 3" key="1">
    <citation type="journal article" date="2021" name="Nat. Plants">
        <title>The Taxus genome provides insights into paclitaxel biosynthesis.</title>
        <authorList>
            <person name="Xiong X."/>
            <person name="Gou J."/>
            <person name="Liao Q."/>
            <person name="Li Y."/>
            <person name="Zhou Q."/>
            <person name="Bi G."/>
            <person name="Li C."/>
            <person name="Du R."/>
            <person name="Wang X."/>
            <person name="Sun T."/>
            <person name="Guo L."/>
            <person name="Liang H."/>
            <person name="Lu P."/>
            <person name="Wu Y."/>
            <person name="Zhang Z."/>
            <person name="Ro D.K."/>
            <person name="Shang Y."/>
            <person name="Huang S."/>
            <person name="Yan J."/>
        </authorList>
    </citation>
    <scope>NUCLEOTIDE SEQUENCE [LARGE SCALE GENOMIC DNA]</scope>
    <source>
        <strain evidence="2">Ta-2019</strain>
    </source>
</reference>